<reference evidence="1" key="1">
    <citation type="submission" date="2019-06" db="EMBL/GenBank/DDBJ databases">
        <authorList>
            <person name="Zheng W."/>
        </authorList>
    </citation>
    <scope>NUCLEOTIDE SEQUENCE</scope>
    <source>
        <strain evidence="1">QDHG01</strain>
    </source>
</reference>
<gene>
    <name evidence="1" type="ORF">FGO68_gene9973</name>
</gene>
<comment type="caution">
    <text evidence="1">The sequence shown here is derived from an EMBL/GenBank/DDBJ whole genome shotgun (WGS) entry which is preliminary data.</text>
</comment>
<keyword evidence="2" id="KW-1185">Reference proteome</keyword>
<proteinExistence type="predicted"/>
<dbReference type="Proteomes" id="UP000785679">
    <property type="component" value="Unassembled WGS sequence"/>
</dbReference>
<sequence>MLLFIGKYDDAIYLRKLSKGYLKPLCYYKLILRQNQKHQVPTQEAQCSIQRNLVQRLTTLSLPQAPLMPAKQIIL</sequence>
<organism evidence="1 2">
    <name type="scientific">Halteria grandinella</name>
    <dbReference type="NCBI Taxonomy" id="5974"/>
    <lineage>
        <taxon>Eukaryota</taxon>
        <taxon>Sar</taxon>
        <taxon>Alveolata</taxon>
        <taxon>Ciliophora</taxon>
        <taxon>Intramacronucleata</taxon>
        <taxon>Spirotrichea</taxon>
        <taxon>Stichotrichia</taxon>
        <taxon>Sporadotrichida</taxon>
        <taxon>Halteriidae</taxon>
        <taxon>Halteria</taxon>
    </lineage>
</organism>
<dbReference type="AlphaFoldDB" id="A0A8J8T458"/>
<evidence type="ECO:0000313" key="1">
    <source>
        <dbReference type="EMBL" id="TNV81574.1"/>
    </source>
</evidence>
<evidence type="ECO:0000313" key="2">
    <source>
        <dbReference type="Proteomes" id="UP000785679"/>
    </source>
</evidence>
<protein>
    <submittedName>
        <fullName evidence="1">Uncharacterized protein</fullName>
    </submittedName>
</protein>
<dbReference type="EMBL" id="RRYP01005996">
    <property type="protein sequence ID" value="TNV81574.1"/>
    <property type="molecule type" value="Genomic_DNA"/>
</dbReference>
<name>A0A8J8T458_HALGN</name>
<accession>A0A8J8T458</accession>